<evidence type="ECO:0000259" key="2">
    <source>
        <dbReference type="Pfam" id="PF07238"/>
    </source>
</evidence>
<feature type="domain" description="PilZ" evidence="2">
    <location>
        <begin position="12"/>
        <end position="90"/>
    </location>
</feature>
<evidence type="ECO:0000313" key="4">
    <source>
        <dbReference type="Proteomes" id="UP000248614"/>
    </source>
</evidence>
<dbReference type="Proteomes" id="UP000248614">
    <property type="component" value="Unassembled WGS sequence"/>
</dbReference>
<dbReference type="EMBL" id="QFNF01000035">
    <property type="protein sequence ID" value="PZO75147.1"/>
    <property type="molecule type" value="Genomic_DNA"/>
</dbReference>
<sequence length="148" mass="15467">MNINAHLYRQDDRRTEDRVAVERTGTLRIAEYPPEPIHVADLTRDGCRIDAPVPLAPGTMIGVGIAGIGVVSAEIRWRNGSMHGCAFTEPLRSGAVTAAVLSNVHPFPGSAEPVAASPKSSVGASSAWLFAIAASGWGVVAALLWAIG</sequence>
<evidence type="ECO:0000313" key="3">
    <source>
        <dbReference type="EMBL" id="PZO75147.1"/>
    </source>
</evidence>
<proteinExistence type="predicted"/>
<dbReference type="InterPro" id="IPR009875">
    <property type="entry name" value="PilZ_domain"/>
</dbReference>
<dbReference type="SUPFAM" id="SSF141371">
    <property type="entry name" value="PilZ domain-like"/>
    <property type="match status" value="1"/>
</dbReference>
<dbReference type="Pfam" id="PF07238">
    <property type="entry name" value="PilZ"/>
    <property type="match status" value="1"/>
</dbReference>
<feature type="transmembrane region" description="Helical" evidence="1">
    <location>
        <begin position="127"/>
        <end position="147"/>
    </location>
</feature>
<accession>A0A2W4Z110</accession>
<protein>
    <recommendedName>
        <fullName evidence="2">PilZ domain-containing protein</fullName>
    </recommendedName>
</protein>
<gene>
    <name evidence="3" type="ORF">DI632_12310</name>
</gene>
<comment type="caution">
    <text evidence="3">The sequence shown here is derived from an EMBL/GenBank/DDBJ whole genome shotgun (WGS) entry which is preliminary data.</text>
</comment>
<reference evidence="3 4" key="1">
    <citation type="submission" date="2017-08" db="EMBL/GenBank/DDBJ databases">
        <title>Infants hospitalized years apart are colonized by the same room-sourced microbial strains.</title>
        <authorList>
            <person name="Brooks B."/>
            <person name="Olm M.R."/>
            <person name="Firek B.A."/>
            <person name="Baker R."/>
            <person name="Thomas B.C."/>
            <person name="Morowitz M.J."/>
            <person name="Banfield J.F."/>
        </authorList>
    </citation>
    <scope>NUCLEOTIDE SEQUENCE [LARGE SCALE GENOMIC DNA]</scope>
    <source>
        <strain evidence="3">S2_018_000_R3_110</strain>
    </source>
</reference>
<keyword evidence="1" id="KW-0472">Membrane</keyword>
<name>A0A2W4Z110_9SPHN</name>
<keyword evidence="1" id="KW-0812">Transmembrane</keyword>
<keyword evidence="1" id="KW-1133">Transmembrane helix</keyword>
<dbReference type="GO" id="GO:0035438">
    <property type="term" value="F:cyclic-di-GMP binding"/>
    <property type="evidence" value="ECO:0007669"/>
    <property type="project" value="InterPro"/>
</dbReference>
<organism evidence="3 4">
    <name type="scientific">Sphingomonas hengshuiensis</name>
    <dbReference type="NCBI Taxonomy" id="1609977"/>
    <lineage>
        <taxon>Bacteria</taxon>
        <taxon>Pseudomonadati</taxon>
        <taxon>Pseudomonadota</taxon>
        <taxon>Alphaproteobacteria</taxon>
        <taxon>Sphingomonadales</taxon>
        <taxon>Sphingomonadaceae</taxon>
        <taxon>Sphingomonas</taxon>
    </lineage>
</organism>
<dbReference type="AlphaFoldDB" id="A0A2W4Z110"/>
<evidence type="ECO:0000256" key="1">
    <source>
        <dbReference type="SAM" id="Phobius"/>
    </source>
</evidence>